<dbReference type="GO" id="GO:0008239">
    <property type="term" value="F:dipeptidyl-peptidase activity"/>
    <property type="evidence" value="ECO:0007669"/>
    <property type="project" value="InterPro"/>
</dbReference>
<dbReference type="GeneID" id="74943728"/>
<dbReference type="AlphaFoldDB" id="A0A9E7U7B5"/>
<feature type="domain" description="Xaa-Pro dipeptidyl-peptidase C-terminal" evidence="3">
    <location>
        <begin position="418"/>
        <end position="679"/>
    </location>
</feature>
<dbReference type="RefSeq" id="WP_260592410.1">
    <property type="nucleotide sequence ID" value="NZ_CP104003.1"/>
</dbReference>
<dbReference type="Pfam" id="PF08530">
    <property type="entry name" value="PepX_C"/>
    <property type="match status" value="1"/>
</dbReference>
<evidence type="ECO:0000313" key="5">
    <source>
        <dbReference type="Proteomes" id="UP001057580"/>
    </source>
</evidence>
<name>A0A9E7U7B5_9EURY</name>
<protein>
    <submittedName>
        <fullName evidence="4">CocE/NonD family hydrolase</fullName>
    </submittedName>
</protein>
<keyword evidence="1 4" id="KW-0378">Hydrolase</keyword>
<dbReference type="SUPFAM" id="SSF49785">
    <property type="entry name" value="Galactose-binding domain-like"/>
    <property type="match status" value="1"/>
</dbReference>
<dbReference type="SUPFAM" id="SSF53474">
    <property type="entry name" value="alpha/beta-Hydrolases"/>
    <property type="match status" value="1"/>
</dbReference>
<reference evidence="4" key="1">
    <citation type="submission" date="2022-09" db="EMBL/GenBank/DDBJ databases">
        <title>Diverse halophilic archaea isolated from saline environments.</title>
        <authorList>
            <person name="Cui H.-L."/>
        </authorList>
    </citation>
    <scope>NUCLEOTIDE SEQUENCE</scope>
    <source>
        <strain evidence="4">ZS-35-S2</strain>
    </source>
</reference>
<dbReference type="InterPro" id="IPR029058">
    <property type="entry name" value="AB_hydrolase_fold"/>
</dbReference>
<dbReference type="KEGG" id="ssai:N0B31_14860"/>
<accession>A0A9E7U7B5</accession>
<sequence length="711" mass="78293">MPPETFRKLGHQGVTRRGVLRSIGAGGVGMAAGVGGSHATPGQSSEQLDPPTIRGSVRQVHVIRAEPDATVRLIAKGGEEVATATADQLGSVLFEEIDPGRGYQVTQTVGGTESDRSRAVRVLPVDYTPPDGFYQRQKLDSGYNYIEVRDGVELACQVKLPDADEWGEPPYPAVIDYSAYEPSVQFYDSLDDRFLARGYAVVGVNMRGSGCSDGAFDYFEHLQALDGYDMVEAIGAQKWANGVGLVGKSYPGISQLFVAATRPPSLKAIVPGHVVGEFYRDVAYPGGMFNATFAGSFATERDATTAPGGEYAGVEQRIDNGDDVCDANQLLRLQNPGLFDQLASNRFDTQYFQNRAPWTFVDQIDVPTLLVESWQDEQVGSRATRLLERFDTPQPVRFIGSNGDHGEYYGETILEDIYRFLAYYLKEEVPEGESGSYEEALAAYESEDPVEIYWELDHDRNPRFSTSYGTWPPAQTETWRLYFQPDGSLASSEPDDTEASTSYEYDPILNPLGQLVPRNDDDQLQWGQQPDGTYVAFVSDQLDSEHVLLGSASVELWLQSDADDTDIEVTLSEVRPDGTEMYVQNGWLRASHRAEDASLSKPRRPWHTHQASDQVPLPDGFSKLRVELFPFGHVFRAGSRVKVAIETPGGNRPLWGFQLIPEEAINTVAHSSVRPSSVALPLLPTETTETDRPDCGAVSNQPCRPVGNTDE</sequence>
<dbReference type="InterPro" id="IPR000383">
    <property type="entry name" value="Xaa-Pro-like_dom"/>
</dbReference>
<dbReference type="InterPro" id="IPR005674">
    <property type="entry name" value="CocE/Ser_esterase"/>
</dbReference>
<evidence type="ECO:0000256" key="1">
    <source>
        <dbReference type="ARBA" id="ARBA00022801"/>
    </source>
</evidence>
<dbReference type="PANTHER" id="PTHR43056">
    <property type="entry name" value="PEPTIDASE S9 PROLYL OLIGOPEPTIDASE"/>
    <property type="match status" value="1"/>
</dbReference>
<dbReference type="InterPro" id="IPR013736">
    <property type="entry name" value="Xaa-Pro_dipept_C"/>
</dbReference>
<dbReference type="PROSITE" id="PS51318">
    <property type="entry name" value="TAT"/>
    <property type="match status" value="1"/>
</dbReference>
<feature type="region of interest" description="Disordered" evidence="2">
    <location>
        <begin position="686"/>
        <end position="711"/>
    </location>
</feature>
<dbReference type="EMBL" id="CP104003">
    <property type="protein sequence ID" value="UWM53416.1"/>
    <property type="molecule type" value="Genomic_DNA"/>
</dbReference>
<dbReference type="Pfam" id="PF02129">
    <property type="entry name" value="Peptidase_S15"/>
    <property type="match status" value="1"/>
</dbReference>
<dbReference type="Gene3D" id="3.40.50.1820">
    <property type="entry name" value="alpha/beta hydrolase"/>
    <property type="match status" value="1"/>
</dbReference>
<gene>
    <name evidence="4" type="ORF">N0B31_14860</name>
</gene>
<dbReference type="Gene3D" id="1.10.3020.10">
    <property type="entry name" value="alpha-amino acid ester hydrolase ( Helical cap domain)"/>
    <property type="match status" value="1"/>
</dbReference>
<evidence type="ECO:0000313" key="4">
    <source>
        <dbReference type="EMBL" id="UWM53416.1"/>
    </source>
</evidence>
<proteinExistence type="predicted"/>
<dbReference type="PANTHER" id="PTHR43056:SF10">
    <property type="entry name" value="COCE_NOND FAMILY, PUTATIVE (AFU_ORTHOLOGUE AFUA_7G00600)-RELATED"/>
    <property type="match status" value="1"/>
</dbReference>
<dbReference type="NCBIfam" id="TIGR00976">
    <property type="entry name" value="CocE_NonD"/>
    <property type="match status" value="1"/>
</dbReference>
<evidence type="ECO:0000259" key="3">
    <source>
        <dbReference type="SMART" id="SM00939"/>
    </source>
</evidence>
<dbReference type="InterPro" id="IPR006311">
    <property type="entry name" value="TAT_signal"/>
</dbReference>
<evidence type="ECO:0000256" key="2">
    <source>
        <dbReference type="SAM" id="MobiDB-lite"/>
    </source>
</evidence>
<organism evidence="4 5">
    <name type="scientific">Salinirubellus salinus</name>
    <dbReference type="NCBI Taxonomy" id="1364945"/>
    <lineage>
        <taxon>Archaea</taxon>
        <taxon>Methanobacteriati</taxon>
        <taxon>Methanobacteriota</taxon>
        <taxon>Stenosarchaea group</taxon>
        <taxon>Halobacteria</taxon>
        <taxon>Halobacteriales</taxon>
        <taxon>Natronomonadaceae</taxon>
        <taxon>Salinirubellus</taxon>
    </lineage>
</organism>
<feature type="region of interest" description="Disordered" evidence="2">
    <location>
        <begin position="31"/>
        <end position="51"/>
    </location>
</feature>
<dbReference type="Gene3D" id="2.60.120.260">
    <property type="entry name" value="Galactose-binding domain-like"/>
    <property type="match status" value="1"/>
</dbReference>
<dbReference type="InterPro" id="IPR008979">
    <property type="entry name" value="Galactose-bd-like_sf"/>
</dbReference>
<keyword evidence="5" id="KW-1185">Reference proteome</keyword>
<dbReference type="InterPro" id="IPR050585">
    <property type="entry name" value="Xaa-Pro_dipeptidyl-ppase/CocE"/>
</dbReference>
<dbReference type="SMART" id="SM00939">
    <property type="entry name" value="PepX_C"/>
    <property type="match status" value="1"/>
</dbReference>
<dbReference type="Proteomes" id="UP001057580">
    <property type="component" value="Chromosome"/>
</dbReference>